<gene>
    <name evidence="3" type="ORF">CYMTET_19835</name>
</gene>
<sequence length="1226" mass="136653">MAQPSEEMRVKLANRGIDNVYLQTNQVPEGATNFTTVLKQPINLTQLVCGFGLGDTILGVFVNNVFYNYQWPPLPPASPQDPLKSLLLVHIATLTVALGFVAMIRVAVLQYRARWQVLALLFDQHFGRRPFASKAPTPASSRSRGCLEPHPRAFTWKLAVPNAHSSHPVPASRAEMRKRTSKLLARLMPGQRLVGLDPLEDSFALSQTSGGEIRTRNIQPPGRTLNMRFHDPDGFSFSRCDELHAVEVPSNAIISPSLRIEEEDTSPDLSLLEFMPSEVGGTATAAMEALEVEENEGEFVDSAGLLSSGPVVEGYEIHSGEGAASMTRAMLEELWNHKEGNAWRSSQTPHGSKRYKDPGGRQRSRANTQEGGLESHWAGIVAGGLNVHIDTFARVELKLDASLKAAASVQNLRLQTPSPVLICNFDSENESAASPRIAISNPRMQPVGRRHDLPAMPGIDYDIDRKRREPHQTIAHKRSWRSSVLHCRLQPEDKAGIMQVLGAIWSPPWATVGRGCGAEAKPSKEKIERDKAHARRVAGLLTPAQRTATRDEARLKTFVWRDVVLQHGVGGESWKGNGKREMRQRVSVLVCRRLSIRIRAFARMVWLWRSLQEARHAWRLLDALGLPQRVLLDALPFREANLHGRKIPVAIIKEEPQQKSDKARSVEDVDAEGAGQKPRPFCNVLGTTLVLAFLIQHRLVTPEFVQKQLYLAQLGQWDMNKNMDFLDYLVLMLNLLAWPKCWQAGDLDDFATWNLNYLMGASCQLAPSKMLADTLYAAAAHSEARLITMMRNDEAPATITNIESRHIIQRLRVGNKDLHHLSPEVQNVWATMSGAAKCLRLPCACWLVTPNSSCEGYHRKCLQIVQQACSYVSKASDKAKETVFTERHARADAKTKTHLLENSAHVKSMWQAARGRQCMAETILLQATHVNTVPGRRFLGVRLERAGVLLGAALRRHPWAALLHVRPDVGPHHAARHVAALFASWVAMLAIIAAVNYYRGAALCTETHTLLGCDTVPTKHRVPFQSCMGVGSCEELYSRHLCDSHGTCHKEFQVKTGGEWWRMAMTALVVCSTIPPLLRDLPMLAAPSLPCTNRATAALSHAVGHGIWAIYRALAAVLQLCQWLVLALGTRWHFWRETQLRGRSPWSVFQDLEAKEALWSVKRAFDHSILNITQDPPHWTPAAPLQPEDLLAFTFLLGLITASFWLLIHFGVWNKYLLGEAGLRNI</sequence>
<feature type="region of interest" description="Disordered" evidence="1">
    <location>
        <begin position="340"/>
        <end position="372"/>
    </location>
</feature>
<reference evidence="3 4" key="1">
    <citation type="journal article" date="2015" name="Genome Biol. Evol.">
        <title>Comparative Genomics of a Bacterivorous Green Alga Reveals Evolutionary Causalities and Consequences of Phago-Mixotrophic Mode of Nutrition.</title>
        <authorList>
            <person name="Burns J.A."/>
            <person name="Paasch A."/>
            <person name="Narechania A."/>
            <person name="Kim E."/>
        </authorList>
    </citation>
    <scope>NUCLEOTIDE SEQUENCE [LARGE SCALE GENOMIC DNA]</scope>
    <source>
        <strain evidence="3 4">PLY_AMNH</strain>
    </source>
</reference>
<keyword evidence="2" id="KW-1133">Transmembrane helix</keyword>
<evidence type="ECO:0000313" key="4">
    <source>
        <dbReference type="Proteomes" id="UP001190700"/>
    </source>
</evidence>
<keyword evidence="4" id="KW-1185">Reference proteome</keyword>
<evidence type="ECO:0000256" key="1">
    <source>
        <dbReference type="SAM" id="MobiDB-lite"/>
    </source>
</evidence>
<feature type="transmembrane region" description="Helical" evidence="2">
    <location>
        <begin position="47"/>
        <end position="67"/>
    </location>
</feature>
<accession>A0AAE0G574</accession>
<evidence type="ECO:0000313" key="3">
    <source>
        <dbReference type="EMBL" id="KAK3271840.1"/>
    </source>
</evidence>
<feature type="transmembrane region" description="Helical" evidence="2">
    <location>
        <begin position="1190"/>
        <end position="1208"/>
    </location>
</feature>
<dbReference type="Proteomes" id="UP001190700">
    <property type="component" value="Unassembled WGS sequence"/>
</dbReference>
<proteinExistence type="predicted"/>
<protein>
    <submittedName>
        <fullName evidence="3">Uncharacterized protein</fullName>
    </submittedName>
</protein>
<dbReference type="EMBL" id="LGRX02009339">
    <property type="protein sequence ID" value="KAK3271840.1"/>
    <property type="molecule type" value="Genomic_DNA"/>
</dbReference>
<evidence type="ECO:0000256" key="2">
    <source>
        <dbReference type="SAM" id="Phobius"/>
    </source>
</evidence>
<comment type="caution">
    <text evidence="3">The sequence shown here is derived from an EMBL/GenBank/DDBJ whole genome shotgun (WGS) entry which is preliminary data.</text>
</comment>
<dbReference type="AlphaFoldDB" id="A0AAE0G574"/>
<feature type="transmembrane region" description="Helical" evidence="2">
    <location>
        <begin position="87"/>
        <end position="108"/>
    </location>
</feature>
<keyword evidence="2" id="KW-0472">Membrane</keyword>
<keyword evidence="2" id="KW-0812">Transmembrane</keyword>
<organism evidence="3 4">
    <name type="scientific">Cymbomonas tetramitiformis</name>
    <dbReference type="NCBI Taxonomy" id="36881"/>
    <lineage>
        <taxon>Eukaryota</taxon>
        <taxon>Viridiplantae</taxon>
        <taxon>Chlorophyta</taxon>
        <taxon>Pyramimonadophyceae</taxon>
        <taxon>Pyramimonadales</taxon>
        <taxon>Pyramimonadaceae</taxon>
        <taxon>Cymbomonas</taxon>
    </lineage>
</organism>
<name>A0AAE0G574_9CHLO</name>